<sequence length="891" mass="100835">MKTYPAARFQYFKSQDFKLQMSAFGFIDEPTNHDGDIDNEENADEDDDYAFGEEFADQSQSSDINFGAIDDSAPEKPTTQTFEFLSKEQDSKTYKPASKKTGSRVIGRKKAETSKKAKTPAKKSAASKFARKPSLNQTPQSGNLPSFAKPKTFSPQEPKQTTFDEFLSATSSDPEYPLPSDGMSPKSTQRNPNNSFSNDARQSDLSTSSSCRAPADKSMFSFDTKSDDRFGFLNTENDNLSNNNTSITSNSISNNYGGFDFAAAEENGEKEFNFGSPSNTFKPTQPSTFSYGSEEKSVTPKNADKQLNRLNSRPNFSFGGDNDNPFSFSSEKDDENEQNSPFRKNVSITPEIEDFDTKYTKQLQNYKNQAFSFHEKIKNVQMSISNFEKERSEALSNDKYEYADQLSHKINVGLSQINDSLNGFATSLECALNLANDAPKHMTEHSLSSQQDIPQLRVRQSALSKRLASLVDLQETDKETLEMERSKVTSKINEITIPLTEHKKVHEIQAKNLEERMNECQRPFKHRIAEYQVENESHNKRIAELMAEIDAHKKAIRTINSKINDEEKLMKKSLERFLLEQKELKNDENLIISESRIVTMKKKELEAPYQELQNTVKKRDAEIATLSSVLEKVQLELHEAEQDVDESQSASEIILDVCAKHGEFKVKRSIVKQKFDAANKAAINAEIRRNQINMEISELATEKEKAIKQIEEAKIQIPQLDSSKKAYVSTKNFKGAQQVANLLKETQDRLEASKAYLNNAETKLSNLQIEESTIKENNAKLAADVEEAKKDLDKTDFDFYSNISDLLLALCHSSPFAAKLLQPLKELVLFAVKVTEPPKELTKEELHEKLNELNEKLSNAVNEEDFETADDLQREIDKITVKIERLSENNV</sequence>
<reference evidence="3" key="1">
    <citation type="submission" date="2016-10" db="EMBL/GenBank/DDBJ databases">
        <authorList>
            <person name="Benchimol M."/>
            <person name="Almeida L.G."/>
            <person name="Vasconcelos A.T."/>
            <person name="Perreira-Neves A."/>
            <person name="Rosa I.A."/>
            <person name="Tasca T."/>
            <person name="Bogo M.R."/>
            <person name="de Souza W."/>
        </authorList>
    </citation>
    <scope>NUCLEOTIDE SEQUENCE [LARGE SCALE GENOMIC DNA]</scope>
    <source>
        <strain evidence="3">K</strain>
    </source>
</reference>
<dbReference type="RefSeq" id="XP_068359884.1">
    <property type="nucleotide sequence ID" value="XM_068492479.1"/>
</dbReference>
<feature type="compositionally biased region" description="Basic residues" evidence="2">
    <location>
        <begin position="97"/>
        <end position="108"/>
    </location>
</feature>
<feature type="coiled-coil region" evidence="1">
    <location>
        <begin position="528"/>
        <end position="562"/>
    </location>
</feature>
<evidence type="ECO:0000313" key="3">
    <source>
        <dbReference type="EMBL" id="OHT06748.1"/>
    </source>
</evidence>
<feature type="compositionally biased region" description="Basic and acidic residues" evidence="2">
    <location>
        <begin position="293"/>
        <end position="307"/>
    </location>
</feature>
<feature type="compositionally biased region" description="Polar residues" evidence="2">
    <location>
        <begin position="185"/>
        <end position="211"/>
    </location>
</feature>
<keyword evidence="4" id="KW-1185">Reference proteome</keyword>
<name>A0A1J4KAM2_9EUKA</name>
<comment type="caution">
    <text evidence="3">The sequence shown here is derived from an EMBL/GenBank/DDBJ whole genome shotgun (WGS) entry which is preliminary data.</text>
</comment>
<protein>
    <submittedName>
        <fullName evidence="3">UvrB/uvrC motif family protein</fullName>
    </submittedName>
</protein>
<evidence type="ECO:0000256" key="1">
    <source>
        <dbReference type="SAM" id="Coils"/>
    </source>
</evidence>
<gene>
    <name evidence="3" type="ORF">TRFO_05420</name>
</gene>
<dbReference type="AlphaFoldDB" id="A0A1J4KAM2"/>
<keyword evidence="1" id="KW-0175">Coiled coil</keyword>
<feature type="compositionally biased region" description="Polar residues" evidence="2">
    <location>
        <begin position="153"/>
        <end position="173"/>
    </location>
</feature>
<feature type="coiled-coil region" evidence="1">
    <location>
        <begin position="623"/>
        <end position="650"/>
    </location>
</feature>
<dbReference type="Proteomes" id="UP000179807">
    <property type="component" value="Unassembled WGS sequence"/>
</dbReference>
<feature type="compositionally biased region" description="Polar residues" evidence="2">
    <location>
        <begin position="275"/>
        <end position="291"/>
    </location>
</feature>
<feature type="coiled-coil region" evidence="1">
    <location>
        <begin position="743"/>
        <end position="777"/>
    </location>
</feature>
<dbReference type="EMBL" id="MLAK01000716">
    <property type="protein sequence ID" value="OHT06748.1"/>
    <property type="molecule type" value="Genomic_DNA"/>
</dbReference>
<feature type="compositionally biased region" description="Low complexity" evidence="2">
    <location>
        <begin position="122"/>
        <end position="134"/>
    </location>
</feature>
<accession>A0A1J4KAM2</accession>
<organism evidence="3 4">
    <name type="scientific">Tritrichomonas foetus</name>
    <dbReference type="NCBI Taxonomy" id="1144522"/>
    <lineage>
        <taxon>Eukaryota</taxon>
        <taxon>Metamonada</taxon>
        <taxon>Parabasalia</taxon>
        <taxon>Tritrichomonadida</taxon>
        <taxon>Tritrichomonadidae</taxon>
        <taxon>Tritrichomonas</taxon>
    </lineage>
</organism>
<dbReference type="GeneID" id="94827183"/>
<evidence type="ECO:0000256" key="2">
    <source>
        <dbReference type="SAM" id="MobiDB-lite"/>
    </source>
</evidence>
<feature type="coiled-coil region" evidence="1">
    <location>
        <begin position="839"/>
        <end position="889"/>
    </location>
</feature>
<feature type="coiled-coil region" evidence="1">
    <location>
        <begin position="689"/>
        <end position="716"/>
    </location>
</feature>
<proteinExistence type="predicted"/>
<feature type="compositionally biased region" description="Polar residues" evidence="2">
    <location>
        <begin position="135"/>
        <end position="144"/>
    </location>
</feature>
<evidence type="ECO:0000313" key="4">
    <source>
        <dbReference type="Proteomes" id="UP000179807"/>
    </source>
</evidence>
<feature type="region of interest" description="Disordered" evidence="2">
    <location>
        <begin position="270"/>
        <end position="344"/>
    </location>
</feature>
<dbReference type="VEuPathDB" id="TrichDB:TRFO_05420"/>
<feature type="region of interest" description="Disordered" evidence="2">
    <location>
        <begin position="56"/>
        <end position="228"/>
    </location>
</feature>